<evidence type="ECO:0008006" key="5">
    <source>
        <dbReference type="Google" id="ProtNLM"/>
    </source>
</evidence>
<name>A0A7Y9FCG7_9CELL</name>
<dbReference type="Proteomes" id="UP000618382">
    <property type="component" value="Unassembled WGS sequence"/>
</dbReference>
<dbReference type="EMBL" id="BONN01000002">
    <property type="protein sequence ID" value="GIG31767.1"/>
    <property type="molecule type" value="Genomic_DNA"/>
</dbReference>
<evidence type="ECO:0000313" key="2">
    <source>
        <dbReference type="EMBL" id="NYD84700.1"/>
    </source>
</evidence>
<accession>A0A7Y9FCG7</accession>
<gene>
    <name evidence="2" type="ORF">BKA21_000249</name>
    <name evidence="1" type="ORF">Col01nite_09260</name>
</gene>
<dbReference type="AlphaFoldDB" id="A0A7Y9FCG7"/>
<evidence type="ECO:0000313" key="1">
    <source>
        <dbReference type="EMBL" id="GIG31767.1"/>
    </source>
</evidence>
<dbReference type="RefSeq" id="WP_140458987.1">
    <property type="nucleotide sequence ID" value="NZ_BAABFI010000004.1"/>
</dbReference>
<keyword evidence="4" id="KW-1185">Reference proteome</keyword>
<reference evidence="1 4" key="2">
    <citation type="submission" date="2021-01" db="EMBL/GenBank/DDBJ databases">
        <title>Whole genome shotgun sequence of Cellulomonas oligotrophica NBRC 109435.</title>
        <authorList>
            <person name="Komaki H."/>
            <person name="Tamura T."/>
        </authorList>
    </citation>
    <scope>NUCLEOTIDE SEQUENCE [LARGE SCALE GENOMIC DNA]</scope>
    <source>
        <strain evidence="1 4">NBRC 109435</strain>
    </source>
</reference>
<reference evidence="2 3" key="1">
    <citation type="submission" date="2020-07" db="EMBL/GenBank/DDBJ databases">
        <title>Sequencing the genomes of 1000 actinobacteria strains.</title>
        <authorList>
            <person name="Klenk H.-P."/>
        </authorList>
    </citation>
    <scope>NUCLEOTIDE SEQUENCE [LARGE SCALE GENOMIC DNA]</scope>
    <source>
        <strain evidence="2 3">DSM 24482</strain>
    </source>
</reference>
<dbReference type="EMBL" id="JACCBK010000001">
    <property type="protein sequence ID" value="NYD84700.1"/>
    <property type="molecule type" value="Genomic_DNA"/>
</dbReference>
<sequence>MFVVDLDQRGSRRGTDQVPALLDRLRDVPALRAFERTVGDEVQGVLDDPDDVVRLVLGVLRAGGWSVGVGAGPVDEPLPASPREGSGAAFVLAREAVEAAKSRARPVSLAVRGAQPGAAADAEALLTLLAAVRARRTPAGWAVVDALDGLPDGTGTGGPDALARPRPAAAAPAQEDLAQAFGISQQAVSQRLRAALRAEEVALHPLAARLLTQAGG</sequence>
<evidence type="ECO:0000313" key="3">
    <source>
        <dbReference type="Proteomes" id="UP000577956"/>
    </source>
</evidence>
<protein>
    <recommendedName>
        <fullName evidence="5">DNA-binding protein</fullName>
    </recommendedName>
</protein>
<evidence type="ECO:0000313" key="4">
    <source>
        <dbReference type="Proteomes" id="UP000618382"/>
    </source>
</evidence>
<dbReference type="Proteomes" id="UP000577956">
    <property type="component" value="Unassembled WGS sequence"/>
</dbReference>
<organism evidence="2 3">
    <name type="scientific">Cellulomonas oligotrophica</name>
    <dbReference type="NCBI Taxonomy" id="931536"/>
    <lineage>
        <taxon>Bacteria</taxon>
        <taxon>Bacillati</taxon>
        <taxon>Actinomycetota</taxon>
        <taxon>Actinomycetes</taxon>
        <taxon>Micrococcales</taxon>
        <taxon>Cellulomonadaceae</taxon>
        <taxon>Cellulomonas</taxon>
    </lineage>
</organism>
<comment type="caution">
    <text evidence="2">The sequence shown here is derived from an EMBL/GenBank/DDBJ whole genome shotgun (WGS) entry which is preliminary data.</text>
</comment>
<proteinExistence type="predicted"/>